<feature type="signal peptide" evidence="1">
    <location>
        <begin position="1"/>
        <end position="24"/>
    </location>
</feature>
<dbReference type="InterPro" id="IPR000782">
    <property type="entry name" value="FAS1_domain"/>
</dbReference>
<dbReference type="RefSeq" id="WP_160595406.1">
    <property type="nucleotide sequence ID" value="NZ_WTYI01000001.1"/>
</dbReference>
<dbReference type="Proteomes" id="UP000432727">
    <property type="component" value="Unassembled WGS sequence"/>
</dbReference>
<evidence type="ECO:0000259" key="2">
    <source>
        <dbReference type="PROSITE" id="PS50213"/>
    </source>
</evidence>
<accession>A0A6I4TK31</accession>
<dbReference type="Pfam" id="PF02469">
    <property type="entry name" value="Fasciclin"/>
    <property type="match status" value="1"/>
</dbReference>
<dbReference type="PANTHER" id="PTHR10900:SF77">
    <property type="entry name" value="FI19380P1"/>
    <property type="match status" value="1"/>
</dbReference>
<dbReference type="GO" id="GO:0050839">
    <property type="term" value="F:cell adhesion molecule binding"/>
    <property type="evidence" value="ECO:0007669"/>
    <property type="project" value="TreeGrafter"/>
</dbReference>
<gene>
    <name evidence="3" type="ORF">GRI34_07555</name>
</gene>
<dbReference type="AlphaFoldDB" id="A0A6I4TK31"/>
<keyword evidence="4" id="KW-1185">Reference proteome</keyword>
<dbReference type="GO" id="GO:0030198">
    <property type="term" value="P:extracellular matrix organization"/>
    <property type="evidence" value="ECO:0007669"/>
    <property type="project" value="TreeGrafter"/>
</dbReference>
<evidence type="ECO:0000313" key="4">
    <source>
        <dbReference type="Proteomes" id="UP000432727"/>
    </source>
</evidence>
<dbReference type="Gene3D" id="2.30.180.10">
    <property type="entry name" value="FAS1 domain"/>
    <property type="match status" value="1"/>
</dbReference>
<dbReference type="PANTHER" id="PTHR10900">
    <property type="entry name" value="PERIOSTIN-RELATED"/>
    <property type="match status" value="1"/>
</dbReference>
<dbReference type="EMBL" id="WTYI01000001">
    <property type="protein sequence ID" value="MXO96274.1"/>
    <property type="molecule type" value="Genomic_DNA"/>
</dbReference>
<name>A0A6I4TK31_9SPHN</name>
<keyword evidence="1" id="KW-0732">Signal</keyword>
<protein>
    <recommendedName>
        <fullName evidence="2">FAS1 domain-containing protein</fullName>
    </recommendedName>
</protein>
<dbReference type="SMART" id="SM00554">
    <property type="entry name" value="FAS1"/>
    <property type="match status" value="1"/>
</dbReference>
<dbReference type="SUPFAM" id="SSF82153">
    <property type="entry name" value="FAS1 domain"/>
    <property type="match status" value="1"/>
</dbReference>
<dbReference type="GO" id="GO:0031012">
    <property type="term" value="C:extracellular matrix"/>
    <property type="evidence" value="ECO:0007669"/>
    <property type="project" value="TreeGrafter"/>
</dbReference>
<evidence type="ECO:0000256" key="1">
    <source>
        <dbReference type="SAM" id="SignalP"/>
    </source>
</evidence>
<feature type="domain" description="FAS1" evidence="2">
    <location>
        <begin position="41"/>
        <end position="184"/>
    </location>
</feature>
<dbReference type="InterPro" id="IPR050904">
    <property type="entry name" value="Adhesion/Biosynth-related"/>
</dbReference>
<dbReference type="InterPro" id="IPR036378">
    <property type="entry name" value="FAS1_dom_sf"/>
</dbReference>
<evidence type="ECO:0000313" key="3">
    <source>
        <dbReference type="EMBL" id="MXO96274.1"/>
    </source>
</evidence>
<sequence>MTKIRNRFALSLALSGLVLLPACGETSGETATDGATHSNGSQTMAATLGAASDLSTINQAFVSSDLMGVFDGVGSYTLLAPRDEAFEALGDAGEQLMTEEQRPLLVGLLRDHMLPGYLRPEDILSAIESQGGEVTVTTMGGSDVVFSSEGDTLTVTRDDGTSATFIGNAEAATNGVIIPIDGVLAPQ</sequence>
<proteinExistence type="predicted"/>
<comment type="caution">
    <text evidence="3">The sequence shown here is derived from an EMBL/GenBank/DDBJ whole genome shotgun (WGS) entry which is preliminary data.</text>
</comment>
<dbReference type="PROSITE" id="PS50213">
    <property type="entry name" value="FAS1"/>
    <property type="match status" value="1"/>
</dbReference>
<organism evidence="3 4">
    <name type="scientific">Qipengyuania aquimaris</name>
    <dbReference type="NCBI Taxonomy" id="255984"/>
    <lineage>
        <taxon>Bacteria</taxon>
        <taxon>Pseudomonadati</taxon>
        <taxon>Pseudomonadota</taxon>
        <taxon>Alphaproteobacteria</taxon>
        <taxon>Sphingomonadales</taxon>
        <taxon>Erythrobacteraceae</taxon>
        <taxon>Qipengyuania</taxon>
    </lineage>
</organism>
<dbReference type="GO" id="GO:0007155">
    <property type="term" value="P:cell adhesion"/>
    <property type="evidence" value="ECO:0007669"/>
    <property type="project" value="TreeGrafter"/>
</dbReference>
<reference evidence="3 4" key="1">
    <citation type="submission" date="2019-12" db="EMBL/GenBank/DDBJ databases">
        <title>Genomic-based taxomic classification of the family Erythrobacteraceae.</title>
        <authorList>
            <person name="Xu L."/>
        </authorList>
    </citation>
    <scope>NUCLEOTIDE SEQUENCE [LARGE SCALE GENOMIC DNA]</scope>
    <source>
        <strain evidence="3 4">JCM 12189</strain>
    </source>
</reference>
<dbReference type="OrthoDB" id="7507228at2"/>
<dbReference type="GO" id="GO:0005615">
    <property type="term" value="C:extracellular space"/>
    <property type="evidence" value="ECO:0007669"/>
    <property type="project" value="TreeGrafter"/>
</dbReference>
<feature type="chain" id="PRO_5026282068" description="FAS1 domain-containing protein" evidence="1">
    <location>
        <begin position="25"/>
        <end position="187"/>
    </location>
</feature>